<organism evidence="4">
    <name type="scientific">Candidatus Enterococcus clewellii</name>
    <dbReference type="NCBI Taxonomy" id="1834193"/>
    <lineage>
        <taxon>Bacteria</taxon>
        <taxon>Bacillati</taxon>
        <taxon>Bacillota</taxon>
        <taxon>Bacilli</taxon>
        <taxon>Lactobacillales</taxon>
        <taxon>Enterococcaceae</taxon>
        <taxon>Enterococcus</taxon>
    </lineage>
</organism>
<dbReference type="InterPro" id="IPR050661">
    <property type="entry name" value="BglG_antiterminators"/>
</dbReference>
<evidence type="ECO:0000313" key="5">
    <source>
        <dbReference type="EMBL" id="WYJ90415.1"/>
    </source>
</evidence>
<dbReference type="EMBL" id="CP147247">
    <property type="protein sequence ID" value="WYJ90415.1"/>
    <property type="molecule type" value="Genomic_DNA"/>
</dbReference>
<feature type="domain" description="Mga helix-turn-helix" evidence="3">
    <location>
        <begin position="82"/>
        <end position="162"/>
    </location>
</feature>
<evidence type="ECO:0000256" key="2">
    <source>
        <dbReference type="ARBA" id="ARBA00023163"/>
    </source>
</evidence>
<reference evidence="4" key="1">
    <citation type="submission" date="2017-05" db="EMBL/GenBank/DDBJ databases">
        <title>The Genome Sequence of Enterococcus sp. 9E7_DIV0242.</title>
        <authorList>
            <consortium name="The Broad Institute Genomics Platform"/>
            <consortium name="The Broad Institute Genomic Center for Infectious Diseases"/>
            <person name="Earl A."/>
            <person name="Manson A."/>
            <person name="Schwartman J."/>
            <person name="Gilmore M."/>
            <person name="Abouelleil A."/>
            <person name="Cao P."/>
            <person name="Chapman S."/>
            <person name="Cusick C."/>
            <person name="Shea T."/>
            <person name="Young S."/>
            <person name="Neafsey D."/>
            <person name="Nusbaum C."/>
            <person name="Birren B."/>
        </authorList>
    </citation>
    <scope>NUCLEOTIDE SEQUENCE [LARGE SCALE GENOMIC DNA]</scope>
    <source>
        <strain evidence="4">9E7_DIV0242</strain>
    </source>
</reference>
<evidence type="ECO:0000259" key="3">
    <source>
        <dbReference type="Pfam" id="PF05043"/>
    </source>
</evidence>
<dbReference type="InterPro" id="IPR036388">
    <property type="entry name" value="WH-like_DNA-bd_sf"/>
</dbReference>
<dbReference type="Gene3D" id="1.10.10.10">
    <property type="entry name" value="Winged helix-like DNA-binding domain superfamily/Winged helix DNA-binding domain"/>
    <property type="match status" value="1"/>
</dbReference>
<gene>
    <name evidence="5" type="ORF">A5888_002172</name>
    <name evidence="4" type="ORF">A5888_002655</name>
</gene>
<keyword evidence="1" id="KW-0805">Transcription regulation</keyword>
<reference evidence="5" key="3">
    <citation type="submission" date="2024-03" db="EMBL/GenBank/DDBJ databases">
        <title>The Genome Sequence of Enterococcus sp. DIV0242b.</title>
        <authorList>
            <consortium name="The Broad Institute Genomics Platform"/>
            <consortium name="The Broad Institute Microbial Omics Core"/>
            <consortium name="The Broad Institute Genomic Center for Infectious Diseases"/>
            <person name="Earl A."/>
            <person name="Manson A."/>
            <person name="Gilmore M."/>
            <person name="Schwartman J."/>
            <person name="Shea T."/>
            <person name="Abouelleil A."/>
            <person name="Cao P."/>
            <person name="Chapman S."/>
            <person name="Cusick C."/>
            <person name="Young S."/>
            <person name="Neafsey D."/>
            <person name="Nusbaum C."/>
            <person name="Birren B."/>
        </authorList>
    </citation>
    <scope>NUCLEOTIDE SEQUENCE</scope>
    <source>
        <strain evidence="5">9E7_DIV0242</strain>
    </source>
</reference>
<dbReference type="InterPro" id="IPR007737">
    <property type="entry name" value="Mga_HTH"/>
</dbReference>
<dbReference type="AlphaFoldDB" id="A0A242K5X9"/>
<keyword evidence="2" id="KW-0804">Transcription</keyword>
<reference evidence="5" key="2">
    <citation type="submission" date="2017-05" db="EMBL/GenBank/DDBJ databases">
        <authorList>
            <consortium name="The Broad Institute Genomics Platform"/>
            <consortium name="The Broad Institute Genomic Center for Infectious Diseases"/>
            <person name="Earl A."/>
            <person name="Manson A."/>
            <person name="Schwartman J."/>
            <person name="Gilmore M."/>
            <person name="Abouelleil A."/>
            <person name="Cao P."/>
            <person name="Chapman S."/>
            <person name="Cusick C."/>
            <person name="Shea T."/>
            <person name="Young S."/>
            <person name="Neafsey D."/>
            <person name="Nusbaum C."/>
            <person name="Birren B."/>
        </authorList>
    </citation>
    <scope>NUCLEOTIDE SEQUENCE</scope>
    <source>
        <strain evidence="5">9E7_DIV0242</strain>
    </source>
</reference>
<dbReference type="PANTHER" id="PTHR30185:SF13">
    <property type="entry name" value="LICABCH OPERON REGULATOR-RELATED"/>
    <property type="match status" value="1"/>
</dbReference>
<keyword evidence="6" id="KW-1185">Reference proteome</keyword>
<dbReference type="Pfam" id="PF05043">
    <property type="entry name" value="Mga"/>
    <property type="match status" value="1"/>
</dbReference>
<evidence type="ECO:0000256" key="1">
    <source>
        <dbReference type="ARBA" id="ARBA00023015"/>
    </source>
</evidence>
<dbReference type="Proteomes" id="UP000195141">
    <property type="component" value="Chromosome"/>
</dbReference>
<dbReference type="PANTHER" id="PTHR30185">
    <property type="entry name" value="CRYPTIC BETA-GLUCOSIDE BGL OPERON ANTITERMINATOR"/>
    <property type="match status" value="1"/>
</dbReference>
<proteinExistence type="predicted"/>
<evidence type="ECO:0000313" key="4">
    <source>
        <dbReference type="EMBL" id="OTP14554.1"/>
    </source>
</evidence>
<dbReference type="EMBL" id="NGMM01000004">
    <property type="protein sequence ID" value="OTP14554.1"/>
    <property type="molecule type" value="Genomic_DNA"/>
</dbReference>
<name>A0A242K5X9_9ENTE</name>
<sequence length="504" mass="59279">MMLFEELMMDSSTLAKFTIYKKIYHLKQTALPISQLATTFDLNYQQALIVLAEINQEIMDYSKRQPSILKKAGKINTASLTVSIDEYRYLLLKKSIPFMFILYLLNHDQPSIEDFCSRHYVSQSTVARKMGPLKKHVKRFNLRFSYREANLVGDERIVRVALFNSLWLGTRGLSWPFKNVRRSEAVDLVEAFSEYFPSSKTYLGAQELSYFAAIFLSRIRKKSFVSYDPNYDFLMKDNPYYDFKRLNRVLGPVKALSAEHHKAESSFIFFLAHYAPFYTLESDPSLQQTLTDFLKRENSIQQFVETFITYMQKEVFYKAPALLDQPLLRGNLFNVFFVFHVIRQPFPSLQGLVALPEKNQQQMDLYLEKKIRNFLIQYWDHHTYPYLTQVQSNLILSLKNVLLPYLDQIEHTDNLKVGIAFEHEFLLVRNLYQFLNRLGFVEAHPYIDEHTHSYDLVISSSLLPLKTYPDLPLYFMDLSYGDEELAALYVRLNKLFKEKNTVLD</sequence>
<accession>A0A242K5X9</accession>
<dbReference type="RefSeq" id="WP_249274500.1">
    <property type="nucleotide sequence ID" value="NZ_CP147247.1"/>
</dbReference>
<evidence type="ECO:0000313" key="6">
    <source>
        <dbReference type="Proteomes" id="UP000195141"/>
    </source>
</evidence>
<protein>
    <recommendedName>
        <fullName evidence="3">Mga helix-turn-helix domain-containing protein</fullName>
    </recommendedName>
</protein>